<protein>
    <submittedName>
        <fullName evidence="3">Fatty acid desaturase family protein</fullName>
    </submittedName>
</protein>
<accession>A0ABY4ZUM9</accession>
<feature type="transmembrane region" description="Helical" evidence="1">
    <location>
        <begin position="56"/>
        <end position="74"/>
    </location>
</feature>
<keyword evidence="1" id="KW-0472">Membrane</keyword>
<dbReference type="PANTHER" id="PTHR19353:SF19">
    <property type="entry name" value="DELTA(5) FATTY ACID DESATURASE C-RELATED"/>
    <property type="match status" value="1"/>
</dbReference>
<feature type="domain" description="Fatty acid desaturase" evidence="2">
    <location>
        <begin position="52"/>
        <end position="290"/>
    </location>
</feature>
<dbReference type="Pfam" id="PF00487">
    <property type="entry name" value="FA_desaturase"/>
    <property type="match status" value="1"/>
</dbReference>
<dbReference type="EMBL" id="CP096040">
    <property type="protein sequence ID" value="USQ96365.1"/>
    <property type="molecule type" value="Genomic_DNA"/>
</dbReference>
<dbReference type="Proteomes" id="UP001057520">
    <property type="component" value="Chromosome"/>
</dbReference>
<dbReference type="CDD" id="cd03510">
    <property type="entry name" value="Rhizobitoxine-FADS-like"/>
    <property type="match status" value="1"/>
</dbReference>
<keyword evidence="1" id="KW-1133">Transmembrane helix</keyword>
<keyword evidence="1" id="KW-0812">Transmembrane</keyword>
<dbReference type="PANTHER" id="PTHR19353">
    <property type="entry name" value="FATTY ACID DESATURASE 2"/>
    <property type="match status" value="1"/>
</dbReference>
<reference evidence="3 4" key="1">
    <citation type="submission" date="2022-04" db="EMBL/GenBank/DDBJ databases">
        <title>Genome sequence of soybean root-associated Caulobacter segnis RL271.</title>
        <authorList>
            <person name="Longley R."/>
            <person name="Bonito G."/>
            <person name="Trigodet F."/>
            <person name="Crosson S."/>
            <person name="Fiebig A."/>
        </authorList>
    </citation>
    <scope>NUCLEOTIDE SEQUENCE [LARGE SCALE GENOMIC DNA]</scope>
    <source>
        <strain evidence="3 4">RL271</strain>
    </source>
</reference>
<organism evidence="3 4">
    <name type="scientific">Caulobacter segnis</name>
    <dbReference type="NCBI Taxonomy" id="88688"/>
    <lineage>
        <taxon>Bacteria</taxon>
        <taxon>Pseudomonadati</taxon>
        <taxon>Pseudomonadota</taxon>
        <taxon>Alphaproteobacteria</taxon>
        <taxon>Caulobacterales</taxon>
        <taxon>Caulobacteraceae</taxon>
        <taxon>Caulobacter</taxon>
    </lineage>
</organism>
<evidence type="ECO:0000313" key="4">
    <source>
        <dbReference type="Proteomes" id="UP001057520"/>
    </source>
</evidence>
<sequence length="317" mass="35354">MAVAARVKPQDLFTPEEWTRISARSSWRGIAMVAHAWAVILLAGALFVLFPNPLTYVLAVMLIGARQLGLAILMHEAAHGGLHPNLKVNDWIGEWLCAAPTGASLASYRPYHLTHHKFAQQAEDPDLVLSAPFPTTRASLRRKIVRDLTGQTFFKQRFGPLLGKLRVSSGDQPKGAIFAGEVARQRPFLLWNLGILLVLSAMGLWWAWLALWIVPMATWFPLVTRLRNIAEHALVAKDEPDPFRHARTTHANWIERALIAPYHVNFHAEHHMFMHTPCWNLPLAHRLLEKKGLTAGMLTAPGYLTVLKAASSKPVAA</sequence>
<evidence type="ECO:0000313" key="3">
    <source>
        <dbReference type="EMBL" id="USQ96365.1"/>
    </source>
</evidence>
<proteinExistence type="predicted"/>
<feature type="transmembrane region" description="Helical" evidence="1">
    <location>
        <begin position="30"/>
        <end position="50"/>
    </location>
</feature>
<evidence type="ECO:0000259" key="2">
    <source>
        <dbReference type="Pfam" id="PF00487"/>
    </source>
</evidence>
<evidence type="ECO:0000256" key="1">
    <source>
        <dbReference type="SAM" id="Phobius"/>
    </source>
</evidence>
<name>A0ABY4ZUM9_9CAUL</name>
<feature type="transmembrane region" description="Helical" evidence="1">
    <location>
        <begin position="188"/>
        <end position="214"/>
    </location>
</feature>
<keyword evidence="4" id="KW-1185">Reference proteome</keyword>
<dbReference type="InterPro" id="IPR012171">
    <property type="entry name" value="Fatty_acid_desaturase"/>
</dbReference>
<gene>
    <name evidence="3" type="ORF">MZV50_01845</name>
</gene>
<dbReference type="InterPro" id="IPR005804">
    <property type="entry name" value="FA_desaturase_dom"/>
</dbReference>